<dbReference type="EMBL" id="WIWC01000001">
    <property type="protein sequence ID" value="MQT78544.1"/>
    <property type="molecule type" value="Genomic_DNA"/>
</dbReference>
<dbReference type="PANTHER" id="PTHR46825">
    <property type="entry name" value="D-ALANYL-D-ALANINE-CARBOXYPEPTIDASE/ENDOPEPTIDASE AMPH"/>
    <property type="match status" value="1"/>
</dbReference>
<gene>
    <name evidence="10" type="primary">ampC</name>
    <name evidence="11" type="ORF">GHN41_03650</name>
    <name evidence="10" type="ORF">GHN86_00480</name>
    <name evidence="9" type="ORF">GHN94_14610</name>
    <name evidence="12" type="ORF">GHO29_01905</name>
</gene>
<feature type="signal peptide" evidence="7">
    <location>
        <begin position="1"/>
        <end position="26"/>
    </location>
</feature>
<dbReference type="GO" id="GO:0046677">
    <property type="term" value="P:response to antibiotic"/>
    <property type="evidence" value="ECO:0007669"/>
    <property type="project" value="UniProtKB-UniRule"/>
</dbReference>
<evidence type="ECO:0000259" key="8">
    <source>
        <dbReference type="Pfam" id="PF00144"/>
    </source>
</evidence>
<dbReference type="InterPro" id="IPR012338">
    <property type="entry name" value="Beta-lactam/transpept-like"/>
</dbReference>
<comment type="catalytic activity">
    <reaction evidence="1 6">
        <text>a beta-lactam + H2O = a substituted beta-amino acid</text>
        <dbReference type="Rhea" id="RHEA:20401"/>
        <dbReference type="ChEBI" id="CHEBI:15377"/>
        <dbReference type="ChEBI" id="CHEBI:35627"/>
        <dbReference type="ChEBI" id="CHEBI:140347"/>
        <dbReference type="EC" id="3.5.2.6"/>
    </reaction>
</comment>
<dbReference type="InterPro" id="IPR001586">
    <property type="entry name" value="Beta-lactam_class-C_AS"/>
</dbReference>
<evidence type="ECO:0000313" key="11">
    <source>
        <dbReference type="EMBL" id="MQU15544.1"/>
    </source>
</evidence>
<dbReference type="EC" id="3.5.2.6" evidence="3 6"/>
<keyword evidence="5 6" id="KW-0046">Antibiotic resistance</keyword>
<dbReference type="GO" id="GO:0008800">
    <property type="term" value="F:beta-lactamase activity"/>
    <property type="evidence" value="ECO:0007669"/>
    <property type="project" value="UniProtKB-UniRule"/>
</dbReference>
<evidence type="ECO:0000256" key="5">
    <source>
        <dbReference type="ARBA" id="ARBA00023251"/>
    </source>
</evidence>
<dbReference type="GO" id="GO:0017001">
    <property type="term" value="P:antibiotic catabolic process"/>
    <property type="evidence" value="ECO:0007669"/>
    <property type="project" value="InterPro"/>
</dbReference>
<evidence type="ECO:0000256" key="4">
    <source>
        <dbReference type="ARBA" id="ARBA00022801"/>
    </source>
</evidence>
<name>A0A6A7YP59_9PSED</name>
<reference evidence="13 14" key="1">
    <citation type="submission" date="2019-10" db="EMBL/GenBank/DDBJ databases">
        <title>Evaluation of single-gene subtyping targets for Pseudomonas.</title>
        <authorList>
            <person name="Reichler S.J."/>
            <person name="Orsi R.H."/>
            <person name="Wiedmann M."/>
            <person name="Martin N.H."/>
            <person name="Murphy S.I."/>
        </authorList>
    </citation>
    <scope>NUCLEOTIDE SEQUENCE</scope>
    <source>
        <strain evidence="9 15">FSL R10-0802</strain>
        <strain evidence="11 14">FSL R10-1594</strain>
        <strain evidence="12 13">FSL R10-1984</strain>
        <strain evidence="10">FSL R10-2339</strain>
    </source>
</reference>
<dbReference type="InterPro" id="IPR001466">
    <property type="entry name" value="Beta-lactam-related"/>
</dbReference>
<dbReference type="Pfam" id="PF00144">
    <property type="entry name" value="Beta-lactamase"/>
    <property type="match status" value="1"/>
</dbReference>
<feature type="domain" description="Beta-lactamase-related" evidence="8">
    <location>
        <begin position="39"/>
        <end position="385"/>
    </location>
</feature>
<evidence type="ECO:0000256" key="3">
    <source>
        <dbReference type="ARBA" id="ARBA00012865"/>
    </source>
</evidence>
<dbReference type="Gene3D" id="3.40.710.10">
    <property type="entry name" value="DD-peptidase/beta-lactamase superfamily"/>
    <property type="match status" value="1"/>
</dbReference>
<dbReference type="EMBL" id="WIVT01000003">
    <property type="protein sequence ID" value="MQU15544.1"/>
    <property type="molecule type" value="Genomic_DNA"/>
</dbReference>
<dbReference type="InterPro" id="IPR058136">
    <property type="entry name" value="AmpC"/>
</dbReference>
<evidence type="ECO:0000313" key="9">
    <source>
        <dbReference type="EMBL" id="MQT27051.1"/>
    </source>
</evidence>
<dbReference type="EMBL" id="WIVW01000001">
    <property type="protein sequence ID" value="MQU25223.1"/>
    <property type="molecule type" value="Genomic_DNA"/>
</dbReference>
<sequence length="387" mass="41544">MFSPKKMSLAALSLIGLSVFTGAAMAKSAIPATLDSVVQQAATEVMKAHDISGLAIAVSHNGTQQFYSFGVASKATQAPVSPDTLFEVGSISKLLTATLATFAQAGGQLSLTDPVDKYLPELQGTAFGKIPLMHLATHTAGGFPLQVPESVQNEQQLMDYLKAWKPIYPSGTQRSYANPSIGMLGMIAAKSMSQPFVSVMENTLFPALGLNSSYLQVPADKMSLYAQGYNAENQPVRVNPGVLANEAYGVKTSVRDLIHFAELNIGPDKPQTRIQRAIAQTHTGYFQVGPMTQDLIWEQYPVPVTLKNLLTGNSNKMAYENNGALALTPPLAPQKAVWMNKTGSTAGFGGYIALIPVKKQAVVILANKNYPNSERIELAYKIFNAMN</sequence>
<organism evidence="10">
    <name type="scientific">Pseudomonas helleri</name>
    <dbReference type="NCBI Taxonomy" id="1608996"/>
    <lineage>
        <taxon>Bacteria</taxon>
        <taxon>Pseudomonadati</taxon>
        <taxon>Pseudomonadota</taxon>
        <taxon>Gammaproteobacteria</taxon>
        <taxon>Pseudomonadales</taxon>
        <taxon>Pseudomonadaceae</taxon>
        <taxon>Pseudomonas</taxon>
    </lineage>
</organism>
<dbReference type="GO" id="GO:0030288">
    <property type="term" value="C:outer membrane-bounded periplasmic space"/>
    <property type="evidence" value="ECO:0007669"/>
    <property type="project" value="InterPro"/>
</dbReference>
<evidence type="ECO:0000313" key="13">
    <source>
        <dbReference type="Proteomes" id="UP000437970"/>
    </source>
</evidence>
<dbReference type="Proteomes" id="UP000437970">
    <property type="component" value="Unassembled WGS sequence"/>
</dbReference>
<evidence type="ECO:0000313" key="10">
    <source>
        <dbReference type="EMBL" id="MQT78544.1"/>
    </source>
</evidence>
<dbReference type="PANTHER" id="PTHR46825:SF8">
    <property type="entry name" value="BETA-LACTAMASE-RELATED"/>
    <property type="match status" value="1"/>
</dbReference>
<dbReference type="Proteomes" id="UP000443000">
    <property type="component" value="Unassembled WGS sequence"/>
</dbReference>
<dbReference type="AlphaFoldDB" id="A0A6A7YP59"/>
<proteinExistence type="inferred from homology"/>
<evidence type="ECO:0000313" key="14">
    <source>
        <dbReference type="Proteomes" id="UP000443000"/>
    </source>
</evidence>
<accession>A0A6A7YP59</accession>
<comment type="caution">
    <text evidence="10">The sequence shown here is derived from an EMBL/GenBank/DDBJ whole genome shotgun (WGS) entry which is preliminary data.</text>
</comment>
<evidence type="ECO:0000256" key="6">
    <source>
        <dbReference type="RuleBase" id="RU361140"/>
    </source>
</evidence>
<keyword evidence="7" id="KW-0732">Signal</keyword>
<dbReference type="PROSITE" id="PS00336">
    <property type="entry name" value="BETA_LACTAMASE_C"/>
    <property type="match status" value="1"/>
</dbReference>
<dbReference type="SUPFAM" id="SSF56601">
    <property type="entry name" value="beta-lactamase/transpeptidase-like"/>
    <property type="match status" value="1"/>
</dbReference>
<evidence type="ECO:0000256" key="1">
    <source>
        <dbReference type="ARBA" id="ARBA00001526"/>
    </source>
</evidence>
<evidence type="ECO:0000256" key="7">
    <source>
        <dbReference type="SAM" id="SignalP"/>
    </source>
</evidence>
<dbReference type="EMBL" id="WIWP01000025">
    <property type="protein sequence ID" value="MQT27051.1"/>
    <property type="molecule type" value="Genomic_DNA"/>
</dbReference>
<dbReference type="NCBIfam" id="NF033085">
    <property type="entry name" value="bla_class_C"/>
    <property type="match status" value="1"/>
</dbReference>
<dbReference type="Proteomes" id="UP000713985">
    <property type="component" value="Unassembled WGS sequence"/>
</dbReference>
<dbReference type="OrthoDB" id="5377431at2"/>
<evidence type="ECO:0000313" key="12">
    <source>
        <dbReference type="EMBL" id="MQU25223.1"/>
    </source>
</evidence>
<feature type="chain" id="PRO_5044629788" description="Beta-lactamase" evidence="7">
    <location>
        <begin position="27"/>
        <end position="387"/>
    </location>
</feature>
<dbReference type="InterPro" id="IPR050491">
    <property type="entry name" value="AmpC-like"/>
</dbReference>
<protein>
    <recommendedName>
        <fullName evidence="3 6">Beta-lactamase</fullName>
        <ecNumber evidence="3 6">3.5.2.6</ecNumber>
    </recommendedName>
</protein>
<evidence type="ECO:0000313" key="15">
    <source>
        <dbReference type="Proteomes" id="UP000713985"/>
    </source>
</evidence>
<comment type="similarity">
    <text evidence="2 6">Belongs to the class-C beta-lactamase family.</text>
</comment>
<keyword evidence="15" id="KW-1185">Reference proteome</keyword>
<dbReference type="RefSeq" id="WP_153377200.1">
    <property type="nucleotide sequence ID" value="NZ_JBITTT010000005.1"/>
</dbReference>
<evidence type="ECO:0000256" key="2">
    <source>
        <dbReference type="ARBA" id="ARBA00007840"/>
    </source>
</evidence>
<keyword evidence="4 6" id="KW-0378">Hydrolase</keyword>